<evidence type="ECO:0000313" key="1">
    <source>
        <dbReference type="EMBL" id="MPN14528.1"/>
    </source>
</evidence>
<dbReference type="EMBL" id="VSSQ01061166">
    <property type="protein sequence ID" value="MPN14528.1"/>
    <property type="molecule type" value="Genomic_DNA"/>
</dbReference>
<gene>
    <name evidence="1" type="ORF">SDC9_161855</name>
</gene>
<reference evidence="1" key="1">
    <citation type="submission" date="2019-08" db="EMBL/GenBank/DDBJ databases">
        <authorList>
            <person name="Kucharzyk K."/>
            <person name="Murdoch R.W."/>
            <person name="Higgins S."/>
            <person name="Loffler F."/>
        </authorList>
    </citation>
    <scope>NUCLEOTIDE SEQUENCE</scope>
</reference>
<sequence>MTKELCMVKKSQGIYSLGFCFVNLAIDVNSTAIRATIVQK</sequence>
<dbReference type="AlphaFoldDB" id="A0A645FJE4"/>
<name>A0A645FJE4_9ZZZZ</name>
<comment type="caution">
    <text evidence="1">The sequence shown here is derived from an EMBL/GenBank/DDBJ whole genome shotgun (WGS) entry which is preliminary data.</text>
</comment>
<proteinExistence type="predicted"/>
<protein>
    <submittedName>
        <fullName evidence="1">Uncharacterized protein</fullName>
    </submittedName>
</protein>
<accession>A0A645FJE4</accession>
<organism evidence="1">
    <name type="scientific">bioreactor metagenome</name>
    <dbReference type="NCBI Taxonomy" id="1076179"/>
    <lineage>
        <taxon>unclassified sequences</taxon>
        <taxon>metagenomes</taxon>
        <taxon>ecological metagenomes</taxon>
    </lineage>
</organism>